<keyword evidence="1" id="KW-0472">Membrane</keyword>
<dbReference type="InterPro" id="IPR036737">
    <property type="entry name" value="OmpA-like_sf"/>
</dbReference>
<feature type="domain" description="SPOR" evidence="4">
    <location>
        <begin position="29"/>
        <end position="106"/>
    </location>
</feature>
<dbReference type="GO" id="GO:0042834">
    <property type="term" value="F:peptidoglycan binding"/>
    <property type="evidence" value="ECO:0007669"/>
    <property type="project" value="InterPro"/>
</dbReference>
<dbReference type="Pfam" id="PF00691">
    <property type="entry name" value="OmpA"/>
    <property type="match status" value="1"/>
</dbReference>
<evidence type="ECO:0000256" key="2">
    <source>
        <dbReference type="SAM" id="SignalP"/>
    </source>
</evidence>
<dbReference type="EMBL" id="JAHESE010000007">
    <property type="protein sequence ID" value="MBT1708606.1"/>
    <property type="molecule type" value="Genomic_DNA"/>
</dbReference>
<dbReference type="InterPro" id="IPR007730">
    <property type="entry name" value="SPOR-like_dom"/>
</dbReference>
<evidence type="ECO:0000256" key="1">
    <source>
        <dbReference type="PROSITE-ProRule" id="PRU00473"/>
    </source>
</evidence>
<dbReference type="PROSITE" id="PS51123">
    <property type="entry name" value="OMPA_2"/>
    <property type="match status" value="1"/>
</dbReference>
<feature type="chain" id="PRO_5042827695" evidence="2">
    <location>
        <begin position="29"/>
        <end position="394"/>
    </location>
</feature>
<keyword evidence="2" id="KW-0732">Signal</keyword>
<dbReference type="SUPFAM" id="SSF110997">
    <property type="entry name" value="Sporulation related repeat"/>
    <property type="match status" value="1"/>
</dbReference>
<sequence>MSIGRPSSTALRNLLILIASVTCGIAQAQNQSETYYVVVGGFAVQKNAERFTEHVLASNHPARYAFNSARKLYYVYVQVTADPQRARQIAYRLRLESEFTGTWIYQGSLEGNAAIEANALAEYDTETGAAPLPASNVIATTQSEPPAPQTLATDSAANTEATKSAIETTPATPAGKEFIFRLTTGADNTAVSGPVYLLQEAGTQPQRIASDEKVIILPPTSRKLAIVCHVVGYKLAKRIIPYDNPGAAGDGVIPIKLVPVAQGDYIELENVKFFDHTAIFTPASEDELLQLVNLMGNPRCRIRLNGHTHSNERGDITTLGTTTTNFFAPDPATNTTNHGSGKELSRLRAEAVKAYLVSKGIDAARISTKGYGAQLAVYEQAAANDRIEVEVLKN</sequence>
<dbReference type="SUPFAM" id="SSF103088">
    <property type="entry name" value="OmpA-like"/>
    <property type="match status" value="1"/>
</dbReference>
<dbReference type="PROSITE" id="PS51724">
    <property type="entry name" value="SPOR"/>
    <property type="match status" value="1"/>
</dbReference>
<dbReference type="AlphaFoldDB" id="A0AAP2DWK6"/>
<comment type="caution">
    <text evidence="5">The sequence shown here is derived from an EMBL/GenBank/DDBJ whole genome shotgun (WGS) entry which is preliminary data.</text>
</comment>
<keyword evidence="6" id="KW-1185">Reference proteome</keyword>
<dbReference type="InterPro" id="IPR006665">
    <property type="entry name" value="OmpA-like"/>
</dbReference>
<dbReference type="Pfam" id="PF05036">
    <property type="entry name" value="SPOR"/>
    <property type="match status" value="1"/>
</dbReference>
<evidence type="ECO:0000313" key="5">
    <source>
        <dbReference type="EMBL" id="MBT1708606.1"/>
    </source>
</evidence>
<evidence type="ECO:0000259" key="3">
    <source>
        <dbReference type="PROSITE" id="PS51123"/>
    </source>
</evidence>
<name>A0AAP2DWK6_9BACT</name>
<dbReference type="RefSeq" id="WP_254084197.1">
    <property type="nucleotide sequence ID" value="NZ_JAHESE010000007.1"/>
</dbReference>
<feature type="domain" description="OmpA-like" evidence="3">
    <location>
        <begin position="260"/>
        <end position="394"/>
    </location>
</feature>
<protein>
    <submittedName>
        <fullName evidence="5">OmpA family protein</fullName>
    </submittedName>
</protein>
<feature type="signal peptide" evidence="2">
    <location>
        <begin position="1"/>
        <end position="28"/>
    </location>
</feature>
<accession>A0AAP2DWK6</accession>
<dbReference type="InterPro" id="IPR036680">
    <property type="entry name" value="SPOR-like_sf"/>
</dbReference>
<dbReference type="Proteomes" id="UP001319080">
    <property type="component" value="Unassembled WGS sequence"/>
</dbReference>
<reference evidence="5 6" key="1">
    <citation type="submission" date="2021-05" db="EMBL/GenBank/DDBJ databases">
        <title>A Polyphasic approach of four new species of the genus Ohtaekwangia: Ohtaekwangia histidinii sp. nov., Ohtaekwangia cretensis sp. nov., Ohtaekwangia indiensis sp. nov., Ohtaekwangia reichenbachii sp. nov. from diverse environment.</title>
        <authorList>
            <person name="Octaviana S."/>
        </authorList>
    </citation>
    <scope>NUCLEOTIDE SEQUENCE [LARGE SCALE GENOMIC DNA]</scope>
    <source>
        <strain evidence="5 6">PWU5</strain>
    </source>
</reference>
<organism evidence="5 6">
    <name type="scientific">Dawidia cretensis</name>
    <dbReference type="NCBI Taxonomy" id="2782350"/>
    <lineage>
        <taxon>Bacteria</taxon>
        <taxon>Pseudomonadati</taxon>
        <taxon>Bacteroidota</taxon>
        <taxon>Cytophagia</taxon>
        <taxon>Cytophagales</taxon>
        <taxon>Chryseotaleaceae</taxon>
        <taxon>Dawidia</taxon>
    </lineage>
</organism>
<gene>
    <name evidence="5" type="ORF">KK062_10245</name>
</gene>
<dbReference type="Gene3D" id="3.30.1330.60">
    <property type="entry name" value="OmpA-like domain"/>
    <property type="match status" value="1"/>
</dbReference>
<dbReference type="CDD" id="cd07185">
    <property type="entry name" value="OmpA_C-like"/>
    <property type="match status" value="1"/>
</dbReference>
<evidence type="ECO:0000313" key="6">
    <source>
        <dbReference type="Proteomes" id="UP001319080"/>
    </source>
</evidence>
<evidence type="ECO:0000259" key="4">
    <source>
        <dbReference type="PROSITE" id="PS51724"/>
    </source>
</evidence>
<proteinExistence type="predicted"/>
<dbReference type="GO" id="GO:0016020">
    <property type="term" value="C:membrane"/>
    <property type="evidence" value="ECO:0007669"/>
    <property type="project" value="UniProtKB-UniRule"/>
</dbReference>